<dbReference type="Proteomes" id="UP000192247">
    <property type="component" value="Unassembled WGS sequence"/>
</dbReference>
<dbReference type="AlphaFoldDB" id="A0A1V9XDX0"/>
<protein>
    <submittedName>
        <fullName evidence="2">Uncharacterized protein</fullName>
    </submittedName>
</protein>
<feature type="region of interest" description="Disordered" evidence="1">
    <location>
        <begin position="98"/>
        <end position="145"/>
    </location>
</feature>
<dbReference type="InParanoid" id="A0A1V9XDX0"/>
<evidence type="ECO:0000313" key="2">
    <source>
        <dbReference type="EMBL" id="OQR71689.1"/>
    </source>
</evidence>
<feature type="compositionally biased region" description="Basic residues" evidence="1">
    <location>
        <begin position="119"/>
        <end position="128"/>
    </location>
</feature>
<reference evidence="2 3" key="1">
    <citation type="journal article" date="2017" name="Gigascience">
        <title>Draft genome of the honey bee ectoparasitic mite, Tropilaelaps mercedesae, is shaped by the parasitic life history.</title>
        <authorList>
            <person name="Dong X."/>
            <person name="Armstrong S.D."/>
            <person name="Xia D."/>
            <person name="Makepeace B.L."/>
            <person name="Darby A.C."/>
            <person name="Kadowaki T."/>
        </authorList>
    </citation>
    <scope>NUCLEOTIDE SEQUENCE [LARGE SCALE GENOMIC DNA]</scope>
    <source>
        <strain evidence="2">Wuxi-XJTLU</strain>
    </source>
</reference>
<comment type="caution">
    <text evidence="2">The sequence shown here is derived from an EMBL/GenBank/DDBJ whole genome shotgun (WGS) entry which is preliminary data.</text>
</comment>
<dbReference type="EMBL" id="MNPL01013813">
    <property type="protein sequence ID" value="OQR71689.1"/>
    <property type="molecule type" value="Genomic_DNA"/>
</dbReference>
<accession>A0A1V9XDX0</accession>
<evidence type="ECO:0000313" key="3">
    <source>
        <dbReference type="Proteomes" id="UP000192247"/>
    </source>
</evidence>
<keyword evidence="3" id="KW-1185">Reference proteome</keyword>
<gene>
    <name evidence="2" type="ORF">BIW11_10852</name>
</gene>
<evidence type="ECO:0000256" key="1">
    <source>
        <dbReference type="SAM" id="MobiDB-lite"/>
    </source>
</evidence>
<organism evidence="2 3">
    <name type="scientific">Tropilaelaps mercedesae</name>
    <dbReference type="NCBI Taxonomy" id="418985"/>
    <lineage>
        <taxon>Eukaryota</taxon>
        <taxon>Metazoa</taxon>
        <taxon>Ecdysozoa</taxon>
        <taxon>Arthropoda</taxon>
        <taxon>Chelicerata</taxon>
        <taxon>Arachnida</taxon>
        <taxon>Acari</taxon>
        <taxon>Parasitiformes</taxon>
        <taxon>Mesostigmata</taxon>
        <taxon>Gamasina</taxon>
        <taxon>Dermanyssoidea</taxon>
        <taxon>Laelapidae</taxon>
        <taxon>Tropilaelaps</taxon>
    </lineage>
</organism>
<sequence length="145" mass="16545">MALWLTRSLIRVRAWGACPHHEKTSLTTNYDGTNLEPPHVSWVSRILEAVLVALQEELQEEPVTSDTKKPDNDNGICKVTPISFSRFHIHQHFEDWSKRVLEPPSTPSDNTYRVNIRPSAKKKRNRQKKPAENSQAPAAISTHDD</sequence>
<name>A0A1V9XDX0_9ACAR</name>
<proteinExistence type="predicted"/>